<evidence type="ECO:0000313" key="4">
    <source>
        <dbReference type="Proteomes" id="UP000032414"/>
    </source>
</evidence>
<accession>A0A098GK17</accession>
<reference evidence="2" key="2">
    <citation type="submission" date="2014-09" db="EMBL/GenBank/DDBJ databases">
        <authorList>
            <person name="GOMEZ-VALERO Laura"/>
        </authorList>
    </citation>
    <scope>NUCLEOTIDE SEQUENCE</scope>
    <source>
        <strain evidence="2">ATCC33218</strain>
    </source>
</reference>
<dbReference type="SMART" id="SM00530">
    <property type="entry name" value="HTH_XRE"/>
    <property type="match status" value="1"/>
</dbReference>
<dbReference type="SUPFAM" id="SSF47413">
    <property type="entry name" value="lambda repressor-like DNA-binding domains"/>
    <property type="match status" value="1"/>
</dbReference>
<dbReference type="InterPro" id="IPR039554">
    <property type="entry name" value="HigA2-like_HTH"/>
</dbReference>
<dbReference type="OrthoDB" id="9788479at2"/>
<dbReference type="STRING" id="451.B6N58_03275"/>
<evidence type="ECO:0000313" key="3">
    <source>
        <dbReference type="EMBL" id="SCY25473.1"/>
    </source>
</evidence>
<dbReference type="InterPro" id="IPR010982">
    <property type="entry name" value="Lambda_DNA-bd_dom_sf"/>
</dbReference>
<dbReference type="PROSITE" id="PS50943">
    <property type="entry name" value="HTH_CROC1"/>
    <property type="match status" value="1"/>
</dbReference>
<dbReference type="Pfam" id="PF13744">
    <property type="entry name" value="HTH_37"/>
    <property type="match status" value="1"/>
</dbReference>
<evidence type="ECO:0000313" key="5">
    <source>
        <dbReference type="Proteomes" id="UP000182998"/>
    </source>
</evidence>
<reference evidence="3 5" key="3">
    <citation type="submission" date="2016-10" db="EMBL/GenBank/DDBJ databases">
        <authorList>
            <person name="Varghese N."/>
            <person name="Submissions S."/>
        </authorList>
    </citation>
    <scope>NUCLEOTIDE SEQUENCE [LARGE SCALE GENOMIC DNA]</scope>
    <source>
        <strain evidence="3 5">ATCC 33218</strain>
    </source>
</reference>
<proteinExistence type="predicted"/>
<sequence>MNISEPYTSAWAAIADTPGEAANMQVKCQLMSKIVKIIQSKGWTQSEAASRCAVTQPRINNLLRGRMSRFSLDSLVNIAAALGQQVHIELKKRIPANGEL</sequence>
<dbReference type="Gene3D" id="1.10.260.40">
    <property type="entry name" value="lambda repressor-like DNA-binding domains"/>
    <property type="match status" value="1"/>
</dbReference>
<dbReference type="PATRIC" id="fig|451.8.peg.2668"/>
<dbReference type="GO" id="GO:0003677">
    <property type="term" value="F:DNA binding"/>
    <property type="evidence" value="ECO:0007669"/>
    <property type="project" value="UniProtKB-KW"/>
</dbReference>
<dbReference type="HOGENOM" id="CLU_163934_2_2_6"/>
<keyword evidence="5" id="KW-1185">Reference proteome</keyword>
<dbReference type="AlphaFoldDB" id="A0A098GK17"/>
<reference evidence="4" key="1">
    <citation type="submission" date="2014-09" db="EMBL/GenBank/DDBJ databases">
        <authorList>
            <person name="Gomez-Valero L."/>
        </authorList>
    </citation>
    <scope>NUCLEOTIDE SEQUENCE [LARGE SCALE GENOMIC DNA]</scope>
    <source>
        <strain evidence="4">ATCC33218</strain>
    </source>
</reference>
<dbReference type="InterPro" id="IPR001387">
    <property type="entry name" value="Cro/C1-type_HTH"/>
</dbReference>
<dbReference type="KEGG" id="tmc:LMI_2590"/>
<name>A0A098GK17_LEGMI</name>
<dbReference type="EMBL" id="FMVN01000005">
    <property type="protein sequence ID" value="SCY25473.1"/>
    <property type="molecule type" value="Genomic_DNA"/>
</dbReference>
<dbReference type="RefSeq" id="WP_045100022.1">
    <property type="nucleotide sequence ID" value="NZ_CP020614.1"/>
</dbReference>
<feature type="domain" description="HTH cro/C1-type" evidence="1">
    <location>
        <begin position="34"/>
        <end position="90"/>
    </location>
</feature>
<organism evidence="2 4">
    <name type="scientific">Legionella micdadei</name>
    <name type="common">Tatlockia micdadei</name>
    <dbReference type="NCBI Taxonomy" id="451"/>
    <lineage>
        <taxon>Bacteria</taxon>
        <taxon>Pseudomonadati</taxon>
        <taxon>Pseudomonadota</taxon>
        <taxon>Gammaproteobacteria</taxon>
        <taxon>Legionellales</taxon>
        <taxon>Legionellaceae</taxon>
        <taxon>Legionella</taxon>
    </lineage>
</organism>
<gene>
    <name evidence="2" type="ORF">LMI_2590</name>
    <name evidence="3" type="ORF">SAMN02982997_01225</name>
</gene>
<evidence type="ECO:0000259" key="1">
    <source>
        <dbReference type="PROSITE" id="PS50943"/>
    </source>
</evidence>
<dbReference type="Proteomes" id="UP000032414">
    <property type="component" value="Chromosome I"/>
</dbReference>
<dbReference type="Proteomes" id="UP000182998">
    <property type="component" value="Unassembled WGS sequence"/>
</dbReference>
<protein>
    <submittedName>
        <fullName evidence="3">Predicted DNA-binding protein, contains XRE-type HTH domain</fullName>
    </submittedName>
    <submittedName>
        <fullName evidence="2">Putative transcriptional regulator, XRE family</fullName>
    </submittedName>
</protein>
<dbReference type="CDD" id="cd00093">
    <property type="entry name" value="HTH_XRE"/>
    <property type="match status" value="1"/>
</dbReference>
<evidence type="ECO:0000313" key="2">
    <source>
        <dbReference type="EMBL" id="CEG61851.1"/>
    </source>
</evidence>
<dbReference type="EMBL" id="LN614830">
    <property type="protein sequence ID" value="CEG61851.1"/>
    <property type="molecule type" value="Genomic_DNA"/>
</dbReference>
<keyword evidence="3" id="KW-0238">DNA-binding</keyword>